<dbReference type="EMBL" id="LWCA01000171">
    <property type="protein sequence ID" value="OAF70230.1"/>
    <property type="molecule type" value="Genomic_DNA"/>
</dbReference>
<protein>
    <submittedName>
        <fullName evidence="1">Uncharacterized protein</fullName>
    </submittedName>
</protein>
<evidence type="ECO:0000313" key="1">
    <source>
        <dbReference type="EMBL" id="OAF70230.1"/>
    </source>
</evidence>
<dbReference type="Proteomes" id="UP000078046">
    <property type="component" value="Unassembled WGS sequence"/>
</dbReference>
<reference evidence="1 2" key="1">
    <citation type="submission" date="2016-04" db="EMBL/GenBank/DDBJ databases">
        <title>The genome of Intoshia linei affirms orthonectids as highly simplified spiralians.</title>
        <authorList>
            <person name="Mikhailov K.V."/>
            <person name="Slusarev G.S."/>
            <person name="Nikitin M.A."/>
            <person name="Logacheva M.D."/>
            <person name="Penin A."/>
            <person name="Aleoshin V."/>
            <person name="Panchin Y.V."/>
        </authorList>
    </citation>
    <scope>NUCLEOTIDE SEQUENCE [LARGE SCALE GENOMIC DNA]</scope>
    <source>
        <strain evidence="1">Intl2013</strain>
        <tissue evidence="1">Whole animal</tissue>
    </source>
</reference>
<evidence type="ECO:0000313" key="2">
    <source>
        <dbReference type="Proteomes" id="UP000078046"/>
    </source>
</evidence>
<accession>A0A177B7Y0</accession>
<name>A0A177B7Y0_9BILA</name>
<dbReference type="OrthoDB" id="6084604at2759"/>
<dbReference type="AlphaFoldDB" id="A0A177B7Y0"/>
<comment type="caution">
    <text evidence="1">The sequence shown here is derived from an EMBL/GenBank/DDBJ whole genome shotgun (WGS) entry which is preliminary data.</text>
</comment>
<keyword evidence="2" id="KW-1185">Reference proteome</keyword>
<organism evidence="1 2">
    <name type="scientific">Intoshia linei</name>
    <dbReference type="NCBI Taxonomy" id="1819745"/>
    <lineage>
        <taxon>Eukaryota</taxon>
        <taxon>Metazoa</taxon>
        <taxon>Spiralia</taxon>
        <taxon>Lophotrochozoa</taxon>
        <taxon>Mesozoa</taxon>
        <taxon>Orthonectida</taxon>
        <taxon>Rhopaluridae</taxon>
        <taxon>Intoshia</taxon>
    </lineage>
</organism>
<sequence length="152" mass="18010">MMQLDEAVEKESKNSRKLTLLKIFIGSEARKHLDESNLKPSYNLYKDDILKWKIINVSMERLKFNKISRPQHESTESFTSRLYKNSRNCRFVDKNERIRDQLLCGIENNTITTKLLIRDSLKLSDCISICQKYDSIFDRIEFKGESKMTCFK</sequence>
<proteinExistence type="predicted"/>
<gene>
    <name evidence="1" type="ORF">A3Q56_02015</name>
</gene>